<evidence type="ECO:0000313" key="2">
    <source>
        <dbReference type="Proteomes" id="UP000000430"/>
    </source>
</evidence>
<dbReference type="HOGENOM" id="CLU_2662627_0_0_6"/>
<reference evidence="1 2" key="1">
    <citation type="journal article" date="2004" name="Nucleic Acids Res.">
        <title>Unique features revealed by the genome sequence of Acinetobacter sp. ADP1, a versatile and naturally transformation competent bacterium.</title>
        <authorList>
            <person name="Barbe V."/>
            <person name="Vallenet D."/>
            <person name="Fonknechten N."/>
            <person name="Kreimeyer A."/>
            <person name="Oztas S."/>
            <person name="Labarre L."/>
            <person name="Cruveiller S."/>
            <person name="Robert C."/>
            <person name="Duprat S."/>
            <person name="Wincker P."/>
            <person name="Ornston L.N."/>
            <person name="Weissenbach J."/>
            <person name="Marliere P."/>
            <person name="Cohen G.N."/>
            <person name="Medigue C."/>
        </authorList>
    </citation>
    <scope>NUCLEOTIDE SEQUENCE [LARGE SCALE GENOMIC DNA]</scope>
    <source>
        <strain evidence="2">ATCC 33305 / BD413 / ADP1</strain>
    </source>
</reference>
<dbReference type="Proteomes" id="UP000000430">
    <property type="component" value="Chromosome"/>
</dbReference>
<organism evidence="1 2">
    <name type="scientific">Acinetobacter baylyi (strain ATCC 33305 / BD413 / ADP1)</name>
    <dbReference type="NCBI Taxonomy" id="62977"/>
    <lineage>
        <taxon>Bacteria</taxon>
        <taxon>Pseudomonadati</taxon>
        <taxon>Pseudomonadota</taxon>
        <taxon>Gammaproteobacteria</taxon>
        <taxon>Moraxellales</taxon>
        <taxon>Moraxellaceae</taxon>
        <taxon>Acinetobacter</taxon>
    </lineage>
</organism>
<dbReference type="BioCyc" id="ASP62977:ACIAD_RS16780-MONOMER"/>
<accession>Q6FBB8</accession>
<evidence type="ECO:0000313" key="1">
    <source>
        <dbReference type="EMBL" id="CAG68645.1"/>
    </source>
</evidence>
<gene>
    <name evidence="1" type="ordered locus">ACIAD1810</name>
</gene>
<name>Q6FBB8_ACIAD</name>
<dbReference type="EMBL" id="CR543861">
    <property type="protein sequence ID" value="CAG68645.1"/>
    <property type="molecule type" value="Genomic_DNA"/>
</dbReference>
<protein>
    <submittedName>
        <fullName evidence="1">Uncharacterized protein</fullName>
    </submittedName>
</protein>
<dbReference type="AlphaFoldDB" id="Q6FBB8"/>
<sequence length="75" mass="8767">MHKMYRFSPYFPECINFLIVSDAVSSIKALKTTKNRIKLTLSISLIIPESEAFYNISQTHYKHDLMGNIFKLKKI</sequence>
<proteinExistence type="predicted"/>
<dbReference type="KEGG" id="aci:ACIAD1810"/>